<feature type="transmembrane region" description="Helical" evidence="6">
    <location>
        <begin position="139"/>
        <end position="161"/>
    </location>
</feature>
<dbReference type="PhylomeDB" id="Q9UZG4"/>
<dbReference type="PIR" id="B75099">
    <property type="entry name" value="B75099"/>
</dbReference>
<dbReference type="AlphaFoldDB" id="Q9UZG4"/>
<dbReference type="Pfam" id="PF01943">
    <property type="entry name" value="Polysacc_synt"/>
    <property type="match status" value="1"/>
</dbReference>
<evidence type="ECO:0000256" key="4">
    <source>
        <dbReference type="ARBA" id="ARBA00022989"/>
    </source>
</evidence>
<keyword evidence="2" id="KW-1003">Cell membrane</keyword>
<protein>
    <submittedName>
        <fullName evidence="7">Polysaccharide biosynthesis protein</fullName>
    </submittedName>
</protein>
<keyword evidence="5 6" id="KW-0472">Membrane</keyword>
<sequence>MFNLALTVLSIALVIATLGFQNALPREVAFYREREPSRVRDLISTALVIVAVNSLIWTAILFLEAGNISQVFKDARLAHALRIVVFALPFWALTAVIISISRGFGRVREQVYFQNIVYPTVFMLFVVVGAFLKLPSAFVFGAYVATQVLTLLVLAFSAWRIKLFEFRVSLNLRLGSKLLKLSVPLMLEGIAGFVMRWTDTLMLGYYRTSEVVGLYNAATPIVRVLPLFLNSVGIIYPSLAAILYAQGKTTELSEYIN</sequence>
<dbReference type="InterPro" id="IPR002797">
    <property type="entry name" value="Polysacc_synth"/>
</dbReference>
<dbReference type="Proteomes" id="UP000000810">
    <property type="component" value="Chromosome"/>
</dbReference>
<dbReference type="eggNOG" id="arCOG02209">
    <property type="taxonomic scope" value="Archaea"/>
</dbReference>
<dbReference type="PANTHER" id="PTHR30250">
    <property type="entry name" value="PST FAMILY PREDICTED COLANIC ACID TRANSPORTER"/>
    <property type="match status" value="1"/>
</dbReference>
<dbReference type="STRING" id="272844.PAB2422"/>
<evidence type="ECO:0000256" key="2">
    <source>
        <dbReference type="ARBA" id="ARBA00022475"/>
    </source>
</evidence>
<proteinExistence type="predicted"/>
<dbReference type="HOGENOM" id="CLU_1080172_0_0_2"/>
<dbReference type="EMBL" id="AJ248286">
    <property type="protein sequence ID" value="CAB50095.1"/>
    <property type="molecule type" value="Genomic_DNA"/>
</dbReference>
<feature type="transmembrane region" description="Helical" evidence="6">
    <location>
        <begin position="83"/>
        <end position="104"/>
    </location>
</feature>
<evidence type="ECO:0000313" key="8">
    <source>
        <dbReference type="Proteomes" id="UP000000810"/>
    </source>
</evidence>
<organism evidence="7 8">
    <name type="scientific">Pyrococcus abyssi (strain GE5 / Orsay)</name>
    <dbReference type="NCBI Taxonomy" id="272844"/>
    <lineage>
        <taxon>Archaea</taxon>
        <taxon>Methanobacteriati</taxon>
        <taxon>Methanobacteriota</taxon>
        <taxon>Thermococci</taxon>
        <taxon>Thermococcales</taxon>
        <taxon>Thermococcaceae</taxon>
        <taxon>Pyrococcus</taxon>
    </lineage>
</organism>
<feature type="transmembrane region" description="Helical" evidence="6">
    <location>
        <begin position="116"/>
        <end position="132"/>
    </location>
</feature>
<evidence type="ECO:0000256" key="6">
    <source>
        <dbReference type="SAM" id="Phobius"/>
    </source>
</evidence>
<reference evidence="7 8" key="1">
    <citation type="journal article" date="2003" name="Mol. Microbiol.">
        <title>An integrated analysis of the genome of the hyperthermophilic archaeon Pyrococcus abyssi.</title>
        <authorList>
            <person name="Cohen G."/>
            <person name="Barbe V."/>
            <person name="Flament D."/>
            <person name="Galperin M."/>
            <person name="Heilig R."/>
            <person name="Ripp R."/>
            <person name="Lecompte O."/>
            <person name="Prieur D."/>
            <person name="Poch O."/>
            <person name="Quellerou J."/>
            <person name="Thierry J.C."/>
            <person name="Van der Oost J."/>
            <person name="Weissenbach J."/>
            <person name="Zivanovic Y."/>
            <person name="Forterre P."/>
        </authorList>
    </citation>
    <scope>NUCLEOTIDE SEQUENCE [LARGE SCALE GENOMIC DNA]</scope>
    <source>
        <strain evidence="8">GE5 / Orsay</strain>
    </source>
</reference>
<name>Q9UZG4_PYRAB</name>
<evidence type="ECO:0000313" key="7">
    <source>
        <dbReference type="EMBL" id="CAB50095.1"/>
    </source>
</evidence>
<dbReference type="PATRIC" id="fig|272844.11.peg.1257"/>
<feature type="transmembrane region" description="Helical" evidence="6">
    <location>
        <begin position="227"/>
        <end position="245"/>
    </location>
</feature>
<dbReference type="GO" id="GO:0005886">
    <property type="term" value="C:plasma membrane"/>
    <property type="evidence" value="ECO:0007669"/>
    <property type="project" value="UniProtKB-SubCell"/>
</dbReference>
<gene>
    <name evidence="7" type="ORF">PAB2422</name>
</gene>
<dbReference type="PANTHER" id="PTHR30250:SF27">
    <property type="entry name" value="POLYSACCHARIDE BIOSYNTHESIS PROTEIN"/>
    <property type="match status" value="1"/>
</dbReference>
<feature type="transmembrane region" description="Helical" evidence="6">
    <location>
        <begin position="43"/>
        <end position="63"/>
    </location>
</feature>
<dbReference type="InterPro" id="IPR050833">
    <property type="entry name" value="Poly_Biosynth_Transport"/>
</dbReference>
<keyword evidence="3 6" id="KW-0812">Transmembrane</keyword>
<dbReference type="KEGG" id="pab:PAB2422"/>
<evidence type="ECO:0000256" key="5">
    <source>
        <dbReference type="ARBA" id="ARBA00023136"/>
    </source>
</evidence>
<comment type="subcellular location">
    <subcellularLocation>
        <location evidence="1">Cell membrane</location>
        <topology evidence="1">Multi-pass membrane protein</topology>
    </subcellularLocation>
</comment>
<keyword evidence="4 6" id="KW-1133">Transmembrane helix</keyword>
<dbReference type="RefSeq" id="WP_010868302.1">
    <property type="nucleotide sequence ID" value="NC_000868.1"/>
</dbReference>
<evidence type="ECO:0000256" key="1">
    <source>
        <dbReference type="ARBA" id="ARBA00004651"/>
    </source>
</evidence>
<evidence type="ECO:0000256" key="3">
    <source>
        <dbReference type="ARBA" id="ARBA00022692"/>
    </source>
</evidence>
<keyword evidence="8" id="KW-1185">Reference proteome</keyword>
<accession>Q9UZG4</accession>